<sequence>MNNLPYENPPLHSHLIINLDQMNSRSFLDLNNAFNFPNHQTSLPMEEFVAPNSLCMSSNSTSDEAEDQYQRGNIIDERKKRRMISNRESARRSRMRKQRHLDELRSHVLSLRTEHHNLIDKLNLLSESHDKILHENARLKEEASDLREMVTELLISNSYDMFRDLDQEDASSNAARIRPGYTNQSVTA</sequence>
<dbReference type="InterPro" id="IPR046347">
    <property type="entry name" value="bZIP_sf"/>
</dbReference>
<dbReference type="GO" id="GO:0003677">
    <property type="term" value="F:DNA binding"/>
    <property type="evidence" value="ECO:0007669"/>
    <property type="project" value="UniProtKB-KW"/>
</dbReference>
<dbReference type="PANTHER" id="PTHR46324">
    <property type="entry name" value="BASIC LEUCINE ZIPPER 43-RELATED"/>
    <property type="match status" value="1"/>
</dbReference>
<keyword evidence="5" id="KW-0539">Nucleus</keyword>
<dbReference type="SUPFAM" id="SSF57959">
    <property type="entry name" value="Leucine zipper domain"/>
    <property type="match status" value="1"/>
</dbReference>
<dbReference type="EMBL" id="KV015604">
    <property type="protein sequence ID" value="KZV20591.1"/>
    <property type="molecule type" value="Genomic_DNA"/>
</dbReference>
<evidence type="ECO:0000256" key="3">
    <source>
        <dbReference type="ARBA" id="ARBA00023125"/>
    </source>
</evidence>
<evidence type="ECO:0000256" key="1">
    <source>
        <dbReference type="ARBA" id="ARBA00004123"/>
    </source>
</evidence>
<dbReference type="OrthoDB" id="551672at2759"/>
<dbReference type="GO" id="GO:0046983">
    <property type="term" value="F:protein dimerization activity"/>
    <property type="evidence" value="ECO:0007669"/>
    <property type="project" value="UniProtKB-ARBA"/>
</dbReference>
<dbReference type="Gene3D" id="1.20.5.170">
    <property type="match status" value="1"/>
</dbReference>
<dbReference type="InterPro" id="IPR004827">
    <property type="entry name" value="bZIP"/>
</dbReference>
<proteinExistence type="predicted"/>
<protein>
    <submittedName>
        <fullName evidence="8">Ocs element-binding factor 1-like</fullName>
    </submittedName>
</protein>
<dbReference type="Pfam" id="PF00170">
    <property type="entry name" value="bZIP_1"/>
    <property type="match status" value="1"/>
</dbReference>
<dbReference type="InterPro" id="IPR044521">
    <property type="entry name" value="AtbZIP8/43"/>
</dbReference>
<dbReference type="SMART" id="SM00338">
    <property type="entry name" value="BRLZ"/>
    <property type="match status" value="1"/>
</dbReference>
<evidence type="ECO:0000259" key="7">
    <source>
        <dbReference type="PROSITE" id="PS50217"/>
    </source>
</evidence>
<reference evidence="8 9" key="1">
    <citation type="journal article" date="2015" name="Proc. Natl. Acad. Sci. U.S.A.">
        <title>The resurrection genome of Boea hygrometrica: A blueprint for survival of dehydration.</title>
        <authorList>
            <person name="Xiao L."/>
            <person name="Yang G."/>
            <person name="Zhang L."/>
            <person name="Yang X."/>
            <person name="Zhao S."/>
            <person name="Ji Z."/>
            <person name="Zhou Q."/>
            <person name="Hu M."/>
            <person name="Wang Y."/>
            <person name="Chen M."/>
            <person name="Xu Y."/>
            <person name="Jin H."/>
            <person name="Xiao X."/>
            <person name="Hu G."/>
            <person name="Bao F."/>
            <person name="Hu Y."/>
            <person name="Wan P."/>
            <person name="Li L."/>
            <person name="Deng X."/>
            <person name="Kuang T."/>
            <person name="Xiang C."/>
            <person name="Zhu J.K."/>
            <person name="Oliver M.J."/>
            <person name="He Y."/>
        </authorList>
    </citation>
    <scope>NUCLEOTIDE SEQUENCE [LARGE SCALE GENOMIC DNA]</scope>
    <source>
        <strain evidence="9">cv. XS01</strain>
    </source>
</reference>
<dbReference type="PROSITE" id="PS00036">
    <property type="entry name" value="BZIP_BASIC"/>
    <property type="match status" value="1"/>
</dbReference>
<name>A0A2Z7AN03_9LAMI</name>
<gene>
    <name evidence="8" type="ORF">F511_31806</name>
</gene>
<evidence type="ECO:0000313" key="8">
    <source>
        <dbReference type="EMBL" id="KZV20591.1"/>
    </source>
</evidence>
<evidence type="ECO:0000256" key="6">
    <source>
        <dbReference type="SAM" id="Coils"/>
    </source>
</evidence>
<dbReference type="PANTHER" id="PTHR46324:SF26">
    <property type="entry name" value="OS02G0728001 PROTEIN"/>
    <property type="match status" value="1"/>
</dbReference>
<dbReference type="AlphaFoldDB" id="A0A2Z7AN03"/>
<evidence type="ECO:0000256" key="5">
    <source>
        <dbReference type="ARBA" id="ARBA00023242"/>
    </source>
</evidence>
<evidence type="ECO:0000313" key="9">
    <source>
        <dbReference type="Proteomes" id="UP000250235"/>
    </source>
</evidence>
<dbReference type="CDD" id="cd14702">
    <property type="entry name" value="bZIP_plant_GBF1"/>
    <property type="match status" value="1"/>
</dbReference>
<dbReference type="InterPro" id="IPR045314">
    <property type="entry name" value="bZIP_plant_GBF1"/>
</dbReference>
<keyword evidence="9" id="KW-1185">Reference proteome</keyword>
<organism evidence="8 9">
    <name type="scientific">Dorcoceras hygrometricum</name>
    <dbReference type="NCBI Taxonomy" id="472368"/>
    <lineage>
        <taxon>Eukaryota</taxon>
        <taxon>Viridiplantae</taxon>
        <taxon>Streptophyta</taxon>
        <taxon>Embryophyta</taxon>
        <taxon>Tracheophyta</taxon>
        <taxon>Spermatophyta</taxon>
        <taxon>Magnoliopsida</taxon>
        <taxon>eudicotyledons</taxon>
        <taxon>Gunneridae</taxon>
        <taxon>Pentapetalae</taxon>
        <taxon>asterids</taxon>
        <taxon>lamiids</taxon>
        <taxon>Lamiales</taxon>
        <taxon>Gesneriaceae</taxon>
        <taxon>Didymocarpoideae</taxon>
        <taxon>Trichosporeae</taxon>
        <taxon>Loxocarpinae</taxon>
        <taxon>Dorcoceras</taxon>
    </lineage>
</organism>
<dbReference type="FunFam" id="1.20.5.170:FF:000020">
    <property type="entry name" value="BZIP transcription factor"/>
    <property type="match status" value="1"/>
</dbReference>
<dbReference type="GO" id="GO:0005634">
    <property type="term" value="C:nucleus"/>
    <property type="evidence" value="ECO:0007669"/>
    <property type="project" value="UniProtKB-SubCell"/>
</dbReference>
<dbReference type="PROSITE" id="PS50217">
    <property type="entry name" value="BZIP"/>
    <property type="match status" value="1"/>
</dbReference>
<keyword evidence="4" id="KW-0804">Transcription</keyword>
<accession>A0A2Z7AN03</accession>
<feature type="coiled-coil region" evidence="6">
    <location>
        <begin position="122"/>
        <end position="156"/>
    </location>
</feature>
<evidence type="ECO:0000256" key="4">
    <source>
        <dbReference type="ARBA" id="ARBA00023163"/>
    </source>
</evidence>
<keyword evidence="2" id="KW-0805">Transcription regulation</keyword>
<keyword evidence="3" id="KW-0238">DNA-binding</keyword>
<dbReference type="Proteomes" id="UP000250235">
    <property type="component" value="Unassembled WGS sequence"/>
</dbReference>
<dbReference type="GO" id="GO:0003700">
    <property type="term" value="F:DNA-binding transcription factor activity"/>
    <property type="evidence" value="ECO:0007669"/>
    <property type="project" value="InterPro"/>
</dbReference>
<keyword evidence="6" id="KW-0175">Coiled coil</keyword>
<comment type="subcellular location">
    <subcellularLocation>
        <location evidence="1">Nucleus</location>
    </subcellularLocation>
</comment>
<evidence type="ECO:0000256" key="2">
    <source>
        <dbReference type="ARBA" id="ARBA00023015"/>
    </source>
</evidence>
<feature type="domain" description="BZIP" evidence="7">
    <location>
        <begin position="76"/>
        <end position="139"/>
    </location>
</feature>